<evidence type="ECO:0008006" key="3">
    <source>
        <dbReference type="Google" id="ProtNLM"/>
    </source>
</evidence>
<dbReference type="Pfam" id="PF07307">
    <property type="entry name" value="HEPPP_synt_1"/>
    <property type="match status" value="1"/>
</dbReference>
<dbReference type="Gene3D" id="1.20.120.1450">
    <property type="match status" value="1"/>
</dbReference>
<keyword evidence="2" id="KW-1185">Reference proteome</keyword>
<evidence type="ECO:0000313" key="2">
    <source>
        <dbReference type="Proteomes" id="UP000217083"/>
    </source>
</evidence>
<accession>A0A263BU77</accession>
<comment type="caution">
    <text evidence="1">The sequence shown here is derived from an EMBL/GenBank/DDBJ whole genome shotgun (WGS) entry which is preliminary data.</text>
</comment>
<organism evidence="1 2">
    <name type="scientific">Lottiidibacillus patelloidae</name>
    <dbReference type="NCBI Taxonomy" id="2670334"/>
    <lineage>
        <taxon>Bacteria</taxon>
        <taxon>Bacillati</taxon>
        <taxon>Bacillota</taxon>
        <taxon>Bacilli</taxon>
        <taxon>Bacillales</taxon>
        <taxon>Bacillaceae</taxon>
        <taxon>Lottiidibacillus</taxon>
    </lineage>
</organism>
<proteinExistence type="predicted"/>
<reference evidence="1 2" key="2">
    <citation type="submission" date="2017-09" db="EMBL/GenBank/DDBJ databases">
        <title>Bacillus patelloidae sp. nov., isolated from the intestinal tract of a marine limpet.</title>
        <authorList>
            <person name="Liu R."/>
            <person name="Dong C."/>
            <person name="Shao Z."/>
        </authorList>
    </citation>
    <scope>NUCLEOTIDE SEQUENCE [LARGE SCALE GENOMIC DNA]</scope>
    <source>
        <strain evidence="1 2">SA5d-4</strain>
    </source>
</reference>
<reference evidence="2" key="1">
    <citation type="submission" date="2017-08" db="EMBL/GenBank/DDBJ databases">
        <authorList>
            <person name="Huang Z."/>
        </authorList>
    </citation>
    <scope>NUCLEOTIDE SEQUENCE [LARGE SCALE GENOMIC DNA]</scope>
    <source>
        <strain evidence="2">SA5d-4</strain>
    </source>
</reference>
<evidence type="ECO:0000313" key="1">
    <source>
        <dbReference type="EMBL" id="OZM57270.1"/>
    </source>
</evidence>
<sequence length="260" mass="30092">MLEDELMSFKLQSIKEEVTQLNEQVYKKCSVAYLNKYVACPIIDEDKSMFLYGLLKQSKYPHLQSAYIAVMLVDLALSLHEAVPINNEHEGDVKHRQLTVLGGDYYSSLYYNELAKIDDLNLIKNVARAIQEINEQKMNVYLQRSDVLEDYLKGIEKINAYLFASIANELKCPEWSQFVASFFLLKVLIMQRNNIIDVKVGHKKMIDQNKENIDVKIKDLTKKVMILLQSNLTLHQLFSDSFKELQKYENRLVNATGEGL</sequence>
<dbReference type="InterPro" id="IPR009920">
    <property type="entry name" value="HEPPP_synth_su1"/>
</dbReference>
<dbReference type="EMBL" id="NPIA01000003">
    <property type="protein sequence ID" value="OZM57270.1"/>
    <property type="molecule type" value="Genomic_DNA"/>
</dbReference>
<dbReference type="GO" id="GO:0009234">
    <property type="term" value="P:menaquinone biosynthetic process"/>
    <property type="evidence" value="ECO:0007669"/>
    <property type="project" value="InterPro"/>
</dbReference>
<dbReference type="AlphaFoldDB" id="A0A263BU77"/>
<dbReference type="Proteomes" id="UP000217083">
    <property type="component" value="Unassembled WGS sequence"/>
</dbReference>
<protein>
    <recommendedName>
        <fullName evidence="3">Heptaprenyl diphosphate synthase</fullName>
    </recommendedName>
</protein>
<name>A0A263BU77_9BACI</name>
<gene>
    <name evidence="1" type="ORF">CIB95_07340</name>
</gene>